<dbReference type="Proteomes" id="UP000663854">
    <property type="component" value="Unassembled WGS sequence"/>
</dbReference>
<dbReference type="PANTHER" id="PTHR31399">
    <property type="entry name" value="DNA-DIRECTED PRIMASE / POLYMERASE PROTEIN"/>
    <property type="match status" value="1"/>
</dbReference>
<evidence type="ECO:0000256" key="1">
    <source>
        <dbReference type="ARBA" id="ARBA00009762"/>
    </source>
</evidence>
<comment type="catalytic activity">
    <reaction evidence="5">
        <text>ssDNA + n NTP = ssDNA/pppN(pN)n-1 hybrid + (n-1) diphosphate.</text>
        <dbReference type="EC" id="2.7.7.102"/>
    </reaction>
</comment>
<name>A0A814TWB7_9BILA</name>
<evidence type="ECO:0000256" key="4">
    <source>
        <dbReference type="ARBA" id="ARBA00026139"/>
    </source>
</evidence>
<dbReference type="InterPro" id="IPR044917">
    <property type="entry name" value="PRIMPOL"/>
</dbReference>
<dbReference type="GO" id="GO:0005759">
    <property type="term" value="C:mitochondrial matrix"/>
    <property type="evidence" value="ECO:0007669"/>
    <property type="project" value="TreeGrafter"/>
</dbReference>
<keyword evidence="3" id="KW-0808">Transferase</keyword>
<dbReference type="EC" id="2.7.7.7" evidence="2"/>
<evidence type="ECO:0000313" key="10">
    <source>
        <dbReference type="Proteomes" id="UP000663854"/>
    </source>
</evidence>
<evidence type="ECO:0000256" key="2">
    <source>
        <dbReference type="ARBA" id="ARBA00012417"/>
    </source>
</evidence>
<proteinExistence type="inferred from homology"/>
<evidence type="ECO:0000256" key="3">
    <source>
        <dbReference type="ARBA" id="ARBA00022932"/>
    </source>
</evidence>
<dbReference type="AlphaFoldDB" id="A0A814TWB7"/>
<dbReference type="Proteomes" id="UP000663870">
    <property type="component" value="Unassembled WGS sequence"/>
</dbReference>
<comment type="caution">
    <text evidence="8">The sequence shown here is derived from an EMBL/GenBank/DDBJ whole genome shotgun (WGS) entry which is preliminary data.</text>
</comment>
<gene>
    <name evidence="9" type="ORF">JXQ802_LOCUS35509</name>
    <name evidence="8" type="ORF">PYM288_LOCUS22881</name>
</gene>
<dbReference type="GO" id="GO:0009411">
    <property type="term" value="P:response to UV"/>
    <property type="evidence" value="ECO:0007669"/>
    <property type="project" value="TreeGrafter"/>
</dbReference>
<sequence>MDFIQNLIKKLFPHNIITHHINDLTNEPSDQNNIKNDICISIEKENKSRQFCRLTIEQLTTLFEHCPVSDRTLYEVISLSKPVKAYIDYEYFIDKNLDIENHYIGPISSLKILYYFLNIPNDTIDTIETYTQKILKQFLVLQASTNEKISYHFIHSKPSVLFENVSTLGIFLKAIIHFLLFSIIQHKCTMFNINSPPEPCTISNLIQILAPYVSILRKHCTSCTISIPYVSIADILYLLVRSAADKWITAIDINVYSKNQQFRLFNSVKYGKNNPLIPSTTFPFDSSLQYSFSDILKKSLITLIENHQIPKIYFKNKNLIIHFPPYSNSNSTTTIPQNLLNIKIINDHRDHSYFLNLDINTNTNQNSSSSLHPNQSNKLDLSIPDVQIFITFVQNIITSDPSHQGYIHSCIRGTYNKSLLFFNIAGHYKYCPKKKDHHQHNNVAIIINIKTYTYSIRCKDPECNNTILSWKKIK</sequence>
<protein>
    <recommendedName>
        <fullName evidence="4">DNA-directed primase/polymerase protein</fullName>
        <ecNumber evidence="6">2.7.7.102</ecNumber>
        <ecNumber evidence="2">2.7.7.7</ecNumber>
    </recommendedName>
</protein>
<dbReference type="GO" id="GO:0003682">
    <property type="term" value="F:chromatin binding"/>
    <property type="evidence" value="ECO:0007669"/>
    <property type="project" value="TreeGrafter"/>
</dbReference>
<evidence type="ECO:0000256" key="5">
    <source>
        <dbReference type="ARBA" id="ARBA00044677"/>
    </source>
</evidence>
<keyword evidence="3" id="KW-0239">DNA-directed DNA polymerase</keyword>
<dbReference type="PANTHER" id="PTHR31399:SF0">
    <property type="entry name" value="DNA-DIRECTED PRIMASE_POLYMERASE PROTEIN"/>
    <property type="match status" value="1"/>
</dbReference>
<dbReference type="EMBL" id="CAJNOH010001014">
    <property type="protein sequence ID" value="CAF1163621.1"/>
    <property type="molecule type" value="Genomic_DNA"/>
</dbReference>
<evidence type="ECO:0000256" key="7">
    <source>
        <dbReference type="ARBA" id="ARBA00047303"/>
    </source>
</evidence>
<keyword evidence="3" id="KW-0548">Nucleotidyltransferase</keyword>
<dbReference type="EC" id="2.7.7.102" evidence="6"/>
<dbReference type="GO" id="GO:0042276">
    <property type="term" value="P:error-prone translesion synthesis"/>
    <property type="evidence" value="ECO:0007669"/>
    <property type="project" value="InterPro"/>
</dbReference>
<evidence type="ECO:0000313" key="8">
    <source>
        <dbReference type="EMBL" id="CAF1163621.1"/>
    </source>
</evidence>
<evidence type="ECO:0000256" key="6">
    <source>
        <dbReference type="ARBA" id="ARBA00044768"/>
    </source>
</evidence>
<accession>A0A814TWB7</accession>
<comment type="catalytic activity">
    <reaction evidence="7">
        <text>DNA(n) + a 2'-deoxyribonucleoside 5'-triphosphate = DNA(n+1) + diphosphate</text>
        <dbReference type="Rhea" id="RHEA:22508"/>
        <dbReference type="Rhea" id="RHEA-COMP:17339"/>
        <dbReference type="Rhea" id="RHEA-COMP:17340"/>
        <dbReference type="ChEBI" id="CHEBI:33019"/>
        <dbReference type="ChEBI" id="CHEBI:61560"/>
        <dbReference type="ChEBI" id="CHEBI:173112"/>
        <dbReference type="EC" id="2.7.7.7"/>
    </reaction>
    <physiologicalReaction direction="left-to-right" evidence="7">
        <dbReference type="Rhea" id="RHEA:22509"/>
    </physiologicalReaction>
</comment>
<keyword evidence="11" id="KW-1185">Reference proteome</keyword>
<dbReference type="GO" id="GO:0005634">
    <property type="term" value="C:nucleus"/>
    <property type="evidence" value="ECO:0007669"/>
    <property type="project" value="TreeGrafter"/>
</dbReference>
<reference evidence="8" key="1">
    <citation type="submission" date="2021-02" db="EMBL/GenBank/DDBJ databases">
        <authorList>
            <person name="Nowell W R."/>
        </authorList>
    </citation>
    <scope>NUCLEOTIDE SEQUENCE</scope>
</reference>
<dbReference type="GO" id="GO:0003887">
    <property type="term" value="F:DNA-directed DNA polymerase activity"/>
    <property type="evidence" value="ECO:0007669"/>
    <property type="project" value="UniProtKB-KW"/>
</dbReference>
<organism evidence="8 10">
    <name type="scientific">Rotaria sordida</name>
    <dbReference type="NCBI Taxonomy" id="392033"/>
    <lineage>
        <taxon>Eukaryota</taxon>
        <taxon>Metazoa</taxon>
        <taxon>Spiralia</taxon>
        <taxon>Gnathifera</taxon>
        <taxon>Rotifera</taxon>
        <taxon>Eurotatoria</taxon>
        <taxon>Bdelloidea</taxon>
        <taxon>Philodinida</taxon>
        <taxon>Philodinidae</taxon>
        <taxon>Rotaria</taxon>
    </lineage>
</organism>
<dbReference type="GO" id="GO:0031297">
    <property type="term" value="P:replication fork processing"/>
    <property type="evidence" value="ECO:0007669"/>
    <property type="project" value="TreeGrafter"/>
</dbReference>
<evidence type="ECO:0000313" key="11">
    <source>
        <dbReference type="Proteomes" id="UP000663870"/>
    </source>
</evidence>
<dbReference type="EMBL" id="CAJNOL010001758">
    <property type="protein sequence ID" value="CAF1415024.1"/>
    <property type="molecule type" value="Genomic_DNA"/>
</dbReference>
<comment type="similarity">
    <text evidence="1">Belongs to the eukaryotic-type primase small subunit family.</text>
</comment>
<dbReference type="GO" id="GO:0006264">
    <property type="term" value="P:mitochondrial DNA replication"/>
    <property type="evidence" value="ECO:0007669"/>
    <property type="project" value="TreeGrafter"/>
</dbReference>
<evidence type="ECO:0000313" key="9">
    <source>
        <dbReference type="EMBL" id="CAF1415024.1"/>
    </source>
</evidence>